<name>A0A9N8ZQU4_9GLOM</name>
<evidence type="ECO:0000313" key="2">
    <source>
        <dbReference type="Proteomes" id="UP000789831"/>
    </source>
</evidence>
<reference evidence="1" key="1">
    <citation type="submission" date="2021-06" db="EMBL/GenBank/DDBJ databases">
        <authorList>
            <person name="Kallberg Y."/>
            <person name="Tangrot J."/>
            <person name="Rosling A."/>
        </authorList>
    </citation>
    <scope>NUCLEOTIDE SEQUENCE</scope>
    <source>
        <strain evidence="1">MT106</strain>
    </source>
</reference>
<organism evidence="1 2">
    <name type="scientific">Ambispora gerdemannii</name>
    <dbReference type="NCBI Taxonomy" id="144530"/>
    <lineage>
        <taxon>Eukaryota</taxon>
        <taxon>Fungi</taxon>
        <taxon>Fungi incertae sedis</taxon>
        <taxon>Mucoromycota</taxon>
        <taxon>Glomeromycotina</taxon>
        <taxon>Glomeromycetes</taxon>
        <taxon>Archaeosporales</taxon>
        <taxon>Ambisporaceae</taxon>
        <taxon>Ambispora</taxon>
    </lineage>
</organism>
<sequence length="120" mass="13522">RDTNIIAGSQMVFEPEMLYATANVSNDLTINIPVPTLKELLEIQKVNSSSPQTSLVDNQINKSAFGLFLLAFGNEVYKKTRLSAKLWGKFAVTGREIWRNADEAYRDAFDKLVELNSHDE</sequence>
<dbReference type="EMBL" id="CAJVPL010000499">
    <property type="protein sequence ID" value="CAG8503694.1"/>
    <property type="molecule type" value="Genomic_DNA"/>
</dbReference>
<dbReference type="AlphaFoldDB" id="A0A9N8ZQU4"/>
<keyword evidence="2" id="KW-1185">Reference proteome</keyword>
<protein>
    <submittedName>
        <fullName evidence="1">10158_t:CDS:1</fullName>
    </submittedName>
</protein>
<feature type="non-terminal residue" evidence="1">
    <location>
        <position position="1"/>
    </location>
</feature>
<evidence type="ECO:0000313" key="1">
    <source>
        <dbReference type="EMBL" id="CAG8503694.1"/>
    </source>
</evidence>
<proteinExistence type="predicted"/>
<dbReference type="Proteomes" id="UP000789831">
    <property type="component" value="Unassembled WGS sequence"/>
</dbReference>
<comment type="caution">
    <text evidence="1">The sequence shown here is derived from an EMBL/GenBank/DDBJ whole genome shotgun (WGS) entry which is preliminary data.</text>
</comment>
<gene>
    <name evidence="1" type="ORF">AGERDE_LOCUS4377</name>
</gene>
<accession>A0A9N8ZQU4</accession>